<protein>
    <submittedName>
        <fullName evidence="2">Uncharacterized protein</fullName>
    </submittedName>
</protein>
<dbReference type="OrthoDB" id="30280at2759"/>
<reference evidence="3" key="1">
    <citation type="submission" date="2007-12" db="EMBL/GenBank/DDBJ databases">
        <title>Annotation of Entamoeba dispar SAW760.</title>
        <authorList>
            <person name="Lorenzi H."/>
            <person name="Inman J."/>
            <person name="Schobel S."/>
            <person name="Amedeo P."/>
            <person name="Caler E."/>
        </authorList>
    </citation>
    <scope>NUCLEOTIDE SEQUENCE [LARGE SCALE GENOMIC DNA]</scope>
    <source>
        <strain evidence="3">ATCC PRA-260 / SAW760</strain>
    </source>
</reference>
<organism evidence="3">
    <name type="scientific">Entamoeba dispar (strain ATCC PRA-260 / SAW760)</name>
    <dbReference type="NCBI Taxonomy" id="370354"/>
    <lineage>
        <taxon>Eukaryota</taxon>
        <taxon>Amoebozoa</taxon>
        <taxon>Evosea</taxon>
        <taxon>Archamoebae</taxon>
        <taxon>Mastigamoebida</taxon>
        <taxon>Entamoebidae</taxon>
        <taxon>Entamoeba</taxon>
    </lineage>
</organism>
<evidence type="ECO:0000313" key="2">
    <source>
        <dbReference type="EMBL" id="EDR25130.1"/>
    </source>
</evidence>
<dbReference type="KEGG" id="edi:EDI_049890"/>
<gene>
    <name evidence="2" type="ORF">EDI_049890</name>
</gene>
<dbReference type="RefSeq" id="XP_001738528.1">
    <property type="nucleotide sequence ID" value="XM_001738476.1"/>
</dbReference>
<name>B0EK03_ENTDS</name>
<dbReference type="GeneID" id="5883615"/>
<keyword evidence="3" id="KW-1185">Reference proteome</keyword>
<accession>B0EK03</accession>
<evidence type="ECO:0000313" key="3">
    <source>
        <dbReference type="Proteomes" id="UP000008076"/>
    </source>
</evidence>
<evidence type="ECO:0000256" key="1">
    <source>
        <dbReference type="SAM" id="MobiDB-lite"/>
    </source>
</evidence>
<sequence>MNKLGWYKGKAALTLDQLYEKEADPEEFKRKYLPNVQTKRVKSEAKKPEKILTNNSKRSITKTIEKKPKKLNELTDEEKIELMFRKKNAKSVSSVPKTVLSQVKKSSVIQKRKETPSNHSQEQRYDNFIDDDFKYNYDDDYDDVGYAGMVAEEERLAEEGRREDEAELLALKHSGKYSNDF</sequence>
<dbReference type="Proteomes" id="UP000008076">
    <property type="component" value="Unassembled WGS sequence"/>
</dbReference>
<dbReference type="EMBL" id="DS549650">
    <property type="protein sequence ID" value="EDR25130.1"/>
    <property type="molecule type" value="Genomic_DNA"/>
</dbReference>
<feature type="region of interest" description="Disordered" evidence="1">
    <location>
        <begin position="104"/>
        <end position="126"/>
    </location>
</feature>
<dbReference type="eggNOG" id="ENOG502RDTZ">
    <property type="taxonomic scope" value="Eukaryota"/>
</dbReference>
<dbReference type="VEuPathDB" id="AmoebaDB:EDI_049890"/>
<proteinExistence type="predicted"/>
<feature type="compositionally biased region" description="Basic and acidic residues" evidence="1">
    <location>
        <begin position="111"/>
        <end position="126"/>
    </location>
</feature>
<dbReference type="AlphaFoldDB" id="B0EK03"/>
<dbReference type="OMA" id="NTYADND"/>